<keyword evidence="3" id="KW-0378">Hydrolase</keyword>
<keyword evidence="4" id="KW-0442">Lipid degradation</keyword>
<sequence length="262" mass="30151">MAKYDVPAMIDYVLYKTGQPSLYYVGHSQGALVMLAKLSKEPGFSTKIRKFFALAPASRTHHAKGRLTRIDKKTYERFRYDYKLYGDREVLSRNAFISALTDVVCDRYVNEVCEKLVFSIIGPNSCQFNASRIGIYLAHHQSGTSSRNMLHFAQLVYTKRLGSFDRGEEENIRCYGTPTPPEYNFSNVYSDIYIFYSNEDWVVTAEDVEEFLIPSLPRTSVKLARKLYGFNHNEIVWGLRAREEIYDPISNIIRADLALRGC</sequence>
<dbReference type="GO" id="GO:0016042">
    <property type="term" value="P:lipid catabolic process"/>
    <property type="evidence" value="ECO:0007669"/>
    <property type="project" value="UniProtKB-KW"/>
</dbReference>
<dbReference type="InterPro" id="IPR029058">
    <property type="entry name" value="AB_hydrolase_fold"/>
</dbReference>
<dbReference type="SUPFAM" id="SSF53474">
    <property type="entry name" value="alpha/beta-Hydrolases"/>
    <property type="match status" value="1"/>
</dbReference>
<feature type="domain" description="AB hydrolase-1" evidence="7">
    <location>
        <begin position="4"/>
        <end position="208"/>
    </location>
</feature>
<evidence type="ECO:0000313" key="8">
    <source>
        <dbReference type="EMBL" id="KHJ91271.1"/>
    </source>
</evidence>
<evidence type="ECO:0000256" key="2">
    <source>
        <dbReference type="ARBA" id="ARBA00022729"/>
    </source>
</evidence>
<evidence type="ECO:0000256" key="6">
    <source>
        <dbReference type="ARBA" id="ARBA00023180"/>
    </source>
</evidence>
<dbReference type="Gene3D" id="3.40.50.1820">
    <property type="entry name" value="alpha/beta hydrolase"/>
    <property type="match status" value="1"/>
</dbReference>
<evidence type="ECO:0000313" key="9">
    <source>
        <dbReference type="Proteomes" id="UP000053660"/>
    </source>
</evidence>
<accession>A0A0B1T560</accession>
<keyword evidence="5" id="KW-0443">Lipid metabolism</keyword>
<organism evidence="8 9">
    <name type="scientific">Oesophagostomum dentatum</name>
    <name type="common">Nodular worm</name>
    <dbReference type="NCBI Taxonomy" id="61180"/>
    <lineage>
        <taxon>Eukaryota</taxon>
        <taxon>Metazoa</taxon>
        <taxon>Ecdysozoa</taxon>
        <taxon>Nematoda</taxon>
        <taxon>Chromadorea</taxon>
        <taxon>Rhabditida</taxon>
        <taxon>Rhabditina</taxon>
        <taxon>Rhabditomorpha</taxon>
        <taxon>Strongyloidea</taxon>
        <taxon>Strongylidae</taxon>
        <taxon>Oesophagostomum</taxon>
    </lineage>
</organism>
<dbReference type="PANTHER" id="PTHR11005">
    <property type="entry name" value="LYSOSOMAL ACID LIPASE-RELATED"/>
    <property type="match status" value="1"/>
</dbReference>
<evidence type="ECO:0000256" key="1">
    <source>
        <dbReference type="ARBA" id="ARBA00010701"/>
    </source>
</evidence>
<evidence type="ECO:0000259" key="7">
    <source>
        <dbReference type="Pfam" id="PF00561"/>
    </source>
</evidence>
<gene>
    <name evidence="8" type="ORF">OESDEN_08867</name>
</gene>
<dbReference type="Proteomes" id="UP000053660">
    <property type="component" value="Unassembled WGS sequence"/>
</dbReference>
<dbReference type="FunFam" id="3.40.50.1820:FF:000057">
    <property type="entry name" value="Lipase"/>
    <property type="match status" value="1"/>
</dbReference>
<proteinExistence type="inferred from homology"/>
<dbReference type="Pfam" id="PF00561">
    <property type="entry name" value="Abhydrolase_1"/>
    <property type="match status" value="1"/>
</dbReference>
<protein>
    <recommendedName>
        <fullName evidence="7">AB hydrolase-1 domain-containing protein</fullName>
    </recommendedName>
</protein>
<dbReference type="OrthoDB" id="9974421at2759"/>
<evidence type="ECO:0000256" key="3">
    <source>
        <dbReference type="ARBA" id="ARBA00022801"/>
    </source>
</evidence>
<dbReference type="EMBL" id="KN552210">
    <property type="protein sequence ID" value="KHJ91271.1"/>
    <property type="molecule type" value="Genomic_DNA"/>
</dbReference>
<comment type="similarity">
    <text evidence="1">Belongs to the AB hydrolase superfamily. Lipase family.</text>
</comment>
<reference evidence="8 9" key="1">
    <citation type="submission" date="2014-03" db="EMBL/GenBank/DDBJ databases">
        <title>Draft genome of the hookworm Oesophagostomum dentatum.</title>
        <authorList>
            <person name="Mitreva M."/>
        </authorList>
    </citation>
    <scope>NUCLEOTIDE SEQUENCE [LARGE SCALE GENOMIC DNA]</scope>
    <source>
        <strain evidence="8 9">OD-Hann</strain>
    </source>
</reference>
<keyword evidence="2" id="KW-0732">Signal</keyword>
<evidence type="ECO:0000256" key="4">
    <source>
        <dbReference type="ARBA" id="ARBA00022963"/>
    </source>
</evidence>
<dbReference type="GO" id="GO:0016787">
    <property type="term" value="F:hydrolase activity"/>
    <property type="evidence" value="ECO:0007669"/>
    <property type="project" value="UniProtKB-KW"/>
</dbReference>
<evidence type="ECO:0000256" key="5">
    <source>
        <dbReference type="ARBA" id="ARBA00023098"/>
    </source>
</evidence>
<keyword evidence="9" id="KW-1185">Reference proteome</keyword>
<dbReference type="AlphaFoldDB" id="A0A0B1T560"/>
<name>A0A0B1T560_OESDE</name>
<keyword evidence="6" id="KW-0325">Glycoprotein</keyword>
<dbReference type="InterPro" id="IPR000073">
    <property type="entry name" value="AB_hydrolase_1"/>
</dbReference>